<protein>
    <submittedName>
        <fullName evidence="1">tRNA (Adenine(22)-N(1))-methyltransferase TrmK</fullName>
    </submittedName>
</protein>
<evidence type="ECO:0000313" key="1">
    <source>
        <dbReference type="EMBL" id="MFC0270032.1"/>
    </source>
</evidence>
<dbReference type="RefSeq" id="WP_378929589.1">
    <property type="nucleotide sequence ID" value="NZ_JBHLVO010000001.1"/>
</dbReference>
<comment type="caution">
    <text evidence="1">The sequence shown here is derived from an EMBL/GenBank/DDBJ whole genome shotgun (WGS) entry which is preliminary data.</text>
</comment>
<dbReference type="Proteomes" id="UP001589854">
    <property type="component" value="Unassembled WGS sequence"/>
</dbReference>
<sequence length="236" mass="26560">MNELKLSKRLETVANFIPKDAIVADIGSDHAYLPCYAVLNGIAKSAIVGEITEGPFQSSKKQVQKSELADSVIVRKGDGLEVLRKGEVTCITIAGMGGALIHKILEEGKEKLEGVVRLILQPNINASVIRSWLLENEWQLIAEEILEEDDKIYEILVADRGDPKIPYHETSLDAGLLFGPFLMKDQQNPFKKKWLQECEHWKTIVEKLNQAANTPENNRKRNELIHQIELAKEVLK</sequence>
<dbReference type="InterPro" id="IPR006901">
    <property type="entry name" value="TrmK"/>
</dbReference>
<keyword evidence="2" id="KW-1185">Reference proteome</keyword>
<gene>
    <name evidence="1" type="ORF">ACFFIX_00975</name>
</gene>
<dbReference type="Gene3D" id="3.40.50.150">
    <property type="entry name" value="Vaccinia Virus protein VP39"/>
    <property type="match status" value="1"/>
</dbReference>
<dbReference type="EMBL" id="JBHLVO010000001">
    <property type="protein sequence ID" value="MFC0270032.1"/>
    <property type="molecule type" value="Genomic_DNA"/>
</dbReference>
<dbReference type="PANTHER" id="PTHR38451">
    <property type="entry name" value="TRNA (ADENINE(22)-N(1))-METHYLTRANSFERASE"/>
    <property type="match status" value="1"/>
</dbReference>
<reference evidence="1 2" key="1">
    <citation type="submission" date="2024-09" db="EMBL/GenBank/DDBJ databases">
        <authorList>
            <person name="Sun Q."/>
            <person name="Mori K."/>
        </authorList>
    </citation>
    <scope>NUCLEOTIDE SEQUENCE [LARGE SCALE GENOMIC DNA]</scope>
    <source>
        <strain evidence="1 2">CCM 7228</strain>
    </source>
</reference>
<dbReference type="PANTHER" id="PTHR38451:SF1">
    <property type="entry name" value="TRNA (ADENINE(22)-N(1))-METHYLTRANSFERASE"/>
    <property type="match status" value="1"/>
</dbReference>
<organism evidence="1 2">
    <name type="scientific">Metabacillus herbersteinensis</name>
    <dbReference type="NCBI Taxonomy" id="283816"/>
    <lineage>
        <taxon>Bacteria</taxon>
        <taxon>Bacillati</taxon>
        <taxon>Bacillota</taxon>
        <taxon>Bacilli</taxon>
        <taxon>Bacillales</taxon>
        <taxon>Bacillaceae</taxon>
        <taxon>Metabacillus</taxon>
    </lineage>
</organism>
<name>A0ABV6G8M3_9BACI</name>
<accession>A0ABV6G8M3</accession>
<dbReference type="InterPro" id="IPR029063">
    <property type="entry name" value="SAM-dependent_MTases_sf"/>
</dbReference>
<dbReference type="PIRSF" id="PIRSF018637">
    <property type="entry name" value="TrmK"/>
    <property type="match status" value="1"/>
</dbReference>
<dbReference type="Pfam" id="PF04816">
    <property type="entry name" value="TrmK"/>
    <property type="match status" value="1"/>
</dbReference>
<evidence type="ECO:0000313" key="2">
    <source>
        <dbReference type="Proteomes" id="UP001589854"/>
    </source>
</evidence>
<proteinExistence type="predicted"/>
<dbReference type="Gene3D" id="1.10.287.1890">
    <property type="match status" value="1"/>
</dbReference>